<organism evidence="10 11">
    <name type="scientific">Ornithorhynchus anatinus</name>
    <name type="common">Duckbill platypus</name>
    <dbReference type="NCBI Taxonomy" id="9258"/>
    <lineage>
        <taxon>Eukaryota</taxon>
        <taxon>Metazoa</taxon>
        <taxon>Chordata</taxon>
        <taxon>Craniata</taxon>
        <taxon>Vertebrata</taxon>
        <taxon>Euteleostomi</taxon>
        <taxon>Mammalia</taxon>
        <taxon>Monotremata</taxon>
        <taxon>Ornithorhynchidae</taxon>
        <taxon>Ornithorhynchus</taxon>
    </lineage>
</organism>
<dbReference type="GO" id="GO:0005102">
    <property type="term" value="F:signaling receptor binding"/>
    <property type="evidence" value="ECO:0000318"/>
    <property type="project" value="GO_Central"/>
</dbReference>
<dbReference type="PANTHER" id="PTHR24100:SF139">
    <property type="entry name" value="BUTYROPHILIN SUBFAMILY 2 MEMBER A2"/>
    <property type="match status" value="1"/>
</dbReference>
<reference evidence="10" key="2">
    <citation type="submission" date="2025-08" db="UniProtKB">
        <authorList>
            <consortium name="Ensembl"/>
        </authorList>
    </citation>
    <scope>IDENTIFICATION</scope>
    <source>
        <strain evidence="10">Glennie</strain>
    </source>
</reference>
<keyword evidence="3 7" id="KW-1133">Transmembrane helix</keyword>
<feature type="chain" id="PRO_5026360690" description="Ig-like domain-containing protein" evidence="8">
    <location>
        <begin position="32"/>
        <end position="205"/>
    </location>
</feature>
<dbReference type="Proteomes" id="UP000002279">
    <property type="component" value="Chromosome X5"/>
</dbReference>
<keyword evidence="8" id="KW-0732">Signal</keyword>
<dbReference type="KEGG" id="oaa:107547177"/>
<dbReference type="InterPro" id="IPR013783">
    <property type="entry name" value="Ig-like_fold"/>
</dbReference>
<proteinExistence type="predicted"/>
<dbReference type="SMART" id="SM00409">
    <property type="entry name" value="IG"/>
    <property type="match status" value="1"/>
</dbReference>
<dbReference type="InterPro" id="IPR003599">
    <property type="entry name" value="Ig_sub"/>
</dbReference>
<dbReference type="AlphaFoldDB" id="A0A6I8P1Y0"/>
<dbReference type="GeneID" id="107547177"/>
<evidence type="ECO:0000259" key="9">
    <source>
        <dbReference type="PROSITE" id="PS50835"/>
    </source>
</evidence>
<dbReference type="InterPro" id="IPR013106">
    <property type="entry name" value="Ig_V-set"/>
</dbReference>
<dbReference type="Ensembl" id="ENSOANT00000076553.1">
    <property type="protein sequence ID" value="ENSOANP00000046509.1"/>
    <property type="gene ID" value="ENSOANG00000039094.1"/>
</dbReference>
<dbReference type="FunFam" id="2.60.40.10:FF:000183">
    <property type="entry name" value="Myelin-oligodendrocyte glycoprotein"/>
    <property type="match status" value="1"/>
</dbReference>
<dbReference type="GO" id="GO:0001817">
    <property type="term" value="P:regulation of cytokine production"/>
    <property type="evidence" value="ECO:0000318"/>
    <property type="project" value="GO_Central"/>
</dbReference>
<feature type="transmembrane region" description="Helical" evidence="7">
    <location>
        <begin position="158"/>
        <end position="179"/>
    </location>
</feature>
<evidence type="ECO:0000256" key="5">
    <source>
        <dbReference type="ARBA" id="ARBA00023157"/>
    </source>
</evidence>
<evidence type="ECO:0000256" key="2">
    <source>
        <dbReference type="ARBA" id="ARBA00022692"/>
    </source>
</evidence>
<name>A0A6I8P1Y0_ORNAN</name>
<comment type="subcellular location">
    <subcellularLocation>
        <location evidence="1">Membrane</location>
    </subcellularLocation>
</comment>
<sequence length="205" mass="23269">MKKMAGFPEYFTARHFVIFLLFLQLPTLCSARFSVVGPAGPVLARLGGVAVLPCHLVSKESAEKMEVRWFRTQPSNIVHQFKDQKDVFGEQMKEYQGRTEMVKHAIDKGNVALRIRNIGLSDEGKYHCSFSGDTEQGETTMELQLVGPLFPRAYPLKVALAVLLPILGLIIAGGLYVIWKQHMEKKKLRDELKSNREKLEARKKR</sequence>
<dbReference type="InterPro" id="IPR036179">
    <property type="entry name" value="Ig-like_dom_sf"/>
</dbReference>
<evidence type="ECO:0000256" key="4">
    <source>
        <dbReference type="ARBA" id="ARBA00023136"/>
    </source>
</evidence>
<dbReference type="GO" id="GO:0009897">
    <property type="term" value="C:external side of plasma membrane"/>
    <property type="evidence" value="ECO:0000318"/>
    <property type="project" value="GO_Central"/>
</dbReference>
<dbReference type="InterPro" id="IPR007110">
    <property type="entry name" value="Ig-like_dom"/>
</dbReference>
<feature type="domain" description="Ig-like" evidence="9">
    <location>
        <begin position="26"/>
        <end position="144"/>
    </location>
</feature>
<dbReference type="Bgee" id="ENSOANG00000039094">
    <property type="expression patterns" value="Expressed in ovary and 7 other cell types or tissues"/>
</dbReference>
<dbReference type="InterPro" id="IPR050504">
    <property type="entry name" value="IgSF_BTN/MOG"/>
</dbReference>
<keyword evidence="4 7" id="KW-0472">Membrane</keyword>
<reference evidence="10 11" key="1">
    <citation type="journal article" date="2008" name="Nature">
        <title>Genome analysis of the platypus reveals unique signatures of evolution.</title>
        <authorList>
            <person name="Warren W.C."/>
            <person name="Hillier L.W."/>
            <person name="Marshall Graves J.A."/>
            <person name="Birney E."/>
            <person name="Ponting C.P."/>
            <person name="Grutzner F."/>
            <person name="Belov K."/>
            <person name="Miller W."/>
            <person name="Clarke L."/>
            <person name="Chinwalla A.T."/>
            <person name="Yang S.P."/>
            <person name="Heger A."/>
            <person name="Locke D.P."/>
            <person name="Miethke P."/>
            <person name="Waters P.D."/>
            <person name="Veyrunes F."/>
            <person name="Fulton L."/>
            <person name="Fulton B."/>
            <person name="Graves T."/>
            <person name="Wallis J."/>
            <person name="Puente X.S."/>
            <person name="Lopez-Otin C."/>
            <person name="Ordonez G.R."/>
            <person name="Eichler E.E."/>
            <person name="Chen L."/>
            <person name="Cheng Z."/>
            <person name="Deakin J.E."/>
            <person name="Alsop A."/>
            <person name="Thompson K."/>
            <person name="Kirby P."/>
            <person name="Papenfuss A.T."/>
            <person name="Wakefield M.J."/>
            <person name="Olender T."/>
            <person name="Lancet D."/>
            <person name="Huttley G.A."/>
            <person name="Smit A.F."/>
            <person name="Pask A."/>
            <person name="Temple-Smith P."/>
            <person name="Batzer M.A."/>
            <person name="Walker J.A."/>
            <person name="Konkel M.K."/>
            <person name="Harris R.S."/>
            <person name="Whittington C.M."/>
            <person name="Wong E.S."/>
            <person name="Gemmell N.J."/>
            <person name="Buschiazzo E."/>
            <person name="Vargas Jentzsch I.M."/>
            <person name="Merkel A."/>
            <person name="Schmitz J."/>
            <person name="Zemann A."/>
            <person name="Churakov G."/>
            <person name="Kriegs J.O."/>
            <person name="Brosius J."/>
            <person name="Murchison E.P."/>
            <person name="Sachidanandam R."/>
            <person name="Smith C."/>
            <person name="Hannon G.J."/>
            <person name="Tsend-Ayush E."/>
            <person name="McMillan D."/>
            <person name="Attenborough R."/>
            <person name="Rens W."/>
            <person name="Ferguson-Smith M."/>
            <person name="Lefevre C.M."/>
            <person name="Sharp J.A."/>
            <person name="Nicholas K.R."/>
            <person name="Ray D.A."/>
            <person name="Kube M."/>
            <person name="Reinhardt R."/>
            <person name="Pringle T.H."/>
            <person name="Taylor J."/>
            <person name="Jones R.C."/>
            <person name="Nixon B."/>
            <person name="Dacheux J.L."/>
            <person name="Niwa H."/>
            <person name="Sekita Y."/>
            <person name="Huang X."/>
            <person name="Stark A."/>
            <person name="Kheradpour P."/>
            <person name="Kellis M."/>
            <person name="Flicek P."/>
            <person name="Chen Y."/>
            <person name="Webber C."/>
            <person name="Hardison R."/>
            <person name="Nelson J."/>
            <person name="Hallsworth-Pepin K."/>
            <person name="Delehaunty K."/>
            <person name="Markovic C."/>
            <person name="Minx P."/>
            <person name="Feng Y."/>
            <person name="Kremitzki C."/>
            <person name="Mitreva M."/>
            <person name="Glasscock J."/>
            <person name="Wylie T."/>
            <person name="Wohldmann P."/>
            <person name="Thiru P."/>
            <person name="Nhan M.N."/>
            <person name="Pohl C.S."/>
            <person name="Smith S.M."/>
            <person name="Hou S."/>
            <person name="Nefedov M."/>
            <person name="de Jong P.J."/>
            <person name="Renfree M.B."/>
            <person name="Mardis E.R."/>
            <person name="Wilson R.K."/>
        </authorList>
    </citation>
    <scope>NUCLEOTIDE SEQUENCE [LARGE SCALE GENOMIC DNA]</scope>
    <source>
        <strain evidence="10 11">Glennie</strain>
    </source>
</reference>
<dbReference type="SUPFAM" id="SSF48726">
    <property type="entry name" value="Immunoglobulin"/>
    <property type="match status" value="1"/>
</dbReference>
<evidence type="ECO:0000256" key="6">
    <source>
        <dbReference type="ARBA" id="ARBA00023319"/>
    </source>
</evidence>
<keyword evidence="2 7" id="KW-0812">Transmembrane</keyword>
<gene>
    <name evidence="10" type="primary">LOC107547177</name>
</gene>
<keyword evidence="6" id="KW-0393">Immunoglobulin domain</keyword>
<feature type="signal peptide" evidence="8">
    <location>
        <begin position="1"/>
        <end position="31"/>
    </location>
</feature>
<reference evidence="10" key="3">
    <citation type="submission" date="2025-09" db="UniProtKB">
        <authorList>
            <consortium name="Ensembl"/>
        </authorList>
    </citation>
    <scope>IDENTIFICATION</scope>
    <source>
        <strain evidence="10">Glennie</strain>
    </source>
</reference>
<dbReference type="CDD" id="cd05713">
    <property type="entry name" value="IgV_MOG_like"/>
    <property type="match status" value="1"/>
</dbReference>
<dbReference type="Pfam" id="PF07686">
    <property type="entry name" value="V-set"/>
    <property type="match status" value="1"/>
</dbReference>
<evidence type="ECO:0000313" key="10">
    <source>
        <dbReference type="Ensembl" id="ENSOANP00000046509.1"/>
    </source>
</evidence>
<dbReference type="GeneTree" id="ENSGT00940000153527"/>
<dbReference type="RefSeq" id="XP_039766874.1">
    <property type="nucleotide sequence ID" value="XM_039910940.1"/>
</dbReference>
<keyword evidence="11" id="KW-1185">Reference proteome</keyword>
<evidence type="ECO:0000256" key="1">
    <source>
        <dbReference type="ARBA" id="ARBA00004370"/>
    </source>
</evidence>
<keyword evidence="5" id="KW-1015">Disulfide bond</keyword>
<accession>A0A6I8P1Y0</accession>
<dbReference type="PROSITE" id="PS50835">
    <property type="entry name" value="IG_LIKE"/>
    <property type="match status" value="1"/>
</dbReference>
<evidence type="ECO:0000256" key="7">
    <source>
        <dbReference type="SAM" id="Phobius"/>
    </source>
</evidence>
<evidence type="ECO:0000313" key="11">
    <source>
        <dbReference type="Proteomes" id="UP000002279"/>
    </source>
</evidence>
<dbReference type="GO" id="GO:0050852">
    <property type="term" value="P:T cell receptor signaling pathway"/>
    <property type="evidence" value="ECO:0000318"/>
    <property type="project" value="GO_Central"/>
</dbReference>
<dbReference type="OMA" id="MELITWE"/>
<protein>
    <recommendedName>
        <fullName evidence="9">Ig-like domain-containing protein</fullName>
    </recommendedName>
</protein>
<dbReference type="Gene3D" id="2.60.40.10">
    <property type="entry name" value="Immunoglobulins"/>
    <property type="match status" value="1"/>
</dbReference>
<dbReference type="InParanoid" id="A0A6I8P1Y0"/>
<dbReference type="OrthoDB" id="9049620at2759"/>
<evidence type="ECO:0000256" key="3">
    <source>
        <dbReference type="ARBA" id="ARBA00022989"/>
    </source>
</evidence>
<dbReference type="PANTHER" id="PTHR24100">
    <property type="entry name" value="BUTYROPHILIN"/>
    <property type="match status" value="1"/>
</dbReference>
<evidence type="ECO:0000256" key="8">
    <source>
        <dbReference type="SAM" id="SignalP"/>
    </source>
</evidence>